<dbReference type="AlphaFoldDB" id="A0A0Q4AZD0"/>
<keyword evidence="3" id="KW-1185">Reference proteome</keyword>
<evidence type="ECO:0000313" key="3">
    <source>
        <dbReference type="Proteomes" id="UP000054172"/>
    </source>
</evidence>
<dbReference type="STRING" id="1702214.AL399_01600"/>
<sequence>MLLNSGVVPAQSVSAPGAPSGRNALIRLKGYPTTEEIGRLARQGIELGDHLGGYTYWAIVREGGMAEPAGRWCGGDYGS</sequence>
<protein>
    <submittedName>
        <fullName evidence="2">Uncharacterized protein</fullName>
    </submittedName>
</protein>
<evidence type="ECO:0000313" key="2">
    <source>
        <dbReference type="EMBL" id="KQM09486.1"/>
    </source>
</evidence>
<feature type="region of interest" description="Disordered" evidence="1">
    <location>
        <begin position="1"/>
        <end position="21"/>
    </location>
</feature>
<dbReference type="Proteomes" id="UP000054172">
    <property type="component" value="Unassembled WGS sequence"/>
</dbReference>
<accession>A0A0Q4AZD0</accession>
<gene>
    <name evidence="2" type="ORF">AL399_01600</name>
</gene>
<dbReference type="EMBL" id="LIIK01000004">
    <property type="protein sequence ID" value="KQM09486.1"/>
    <property type="molecule type" value="Genomic_DNA"/>
</dbReference>
<reference evidence="2" key="1">
    <citation type="submission" date="2015-08" db="EMBL/GenBank/DDBJ databases">
        <title>Candidatus Bacteriodes Periocalifornicus.</title>
        <authorList>
            <person name="McLean J.S."/>
            <person name="Kelley S."/>
        </authorList>
    </citation>
    <scope>NUCLEOTIDE SEQUENCE [LARGE SCALE GENOMIC DNA]</scope>
    <source>
        <strain evidence="2">12B</strain>
    </source>
</reference>
<evidence type="ECO:0000256" key="1">
    <source>
        <dbReference type="SAM" id="MobiDB-lite"/>
    </source>
</evidence>
<organism evidence="2 3">
    <name type="scientific">Candidatus [Bacteroides] periocalifornicus</name>
    <dbReference type="NCBI Taxonomy" id="1702214"/>
    <lineage>
        <taxon>Bacteria</taxon>
        <taxon>Pseudomonadati</taxon>
        <taxon>Bacteroidota</taxon>
    </lineage>
</organism>
<comment type="caution">
    <text evidence="2">The sequence shown here is derived from an EMBL/GenBank/DDBJ whole genome shotgun (WGS) entry which is preliminary data.</text>
</comment>
<proteinExistence type="predicted"/>
<name>A0A0Q4AZD0_9BACT</name>
<dbReference type="PATRIC" id="fig|1702214.3.peg.1916"/>